<protein>
    <recommendedName>
        <fullName evidence="4">Glutathione peroxidase</fullName>
    </recommendedName>
</protein>
<keyword evidence="2 4" id="KW-0575">Peroxidase</keyword>
<evidence type="ECO:0000259" key="5">
    <source>
        <dbReference type="PROSITE" id="PS51352"/>
    </source>
</evidence>
<dbReference type="PROSITE" id="PS00460">
    <property type="entry name" value="GLUTATHIONE_PEROXID_1"/>
    <property type="match status" value="1"/>
</dbReference>
<evidence type="ECO:0000256" key="4">
    <source>
        <dbReference type="RuleBase" id="RU000499"/>
    </source>
</evidence>
<dbReference type="CDD" id="cd00340">
    <property type="entry name" value="GSH_Peroxidase"/>
    <property type="match status" value="1"/>
</dbReference>
<proteinExistence type="inferred from homology"/>
<dbReference type="PANTHER" id="PTHR11592">
    <property type="entry name" value="GLUTATHIONE PEROXIDASE"/>
    <property type="match status" value="1"/>
</dbReference>
<dbReference type="Gene3D" id="3.40.30.10">
    <property type="entry name" value="Glutaredoxin"/>
    <property type="match status" value="1"/>
</dbReference>
<organism evidence="6 7">
    <name type="scientific">Corallincola luteus</name>
    <dbReference type="NCBI Taxonomy" id="1775177"/>
    <lineage>
        <taxon>Bacteria</taxon>
        <taxon>Pseudomonadati</taxon>
        <taxon>Pseudomonadota</taxon>
        <taxon>Gammaproteobacteria</taxon>
        <taxon>Alteromonadales</taxon>
        <taxon>Psychromonadaceae</taxon>
        <taxon>Corallincola</taxon>
    </lineage>
</organism>
<dbReference type="Pfam" id="PF00255">
    <property type="entry name" value="GSHPx"/>
    <property type="match status" value="1"/>
</dbReference>
<sequence>MSDLYGFEATNNRGETVSLADYQGKVLLIVNTASACGFTPQYEGLENLYKTYAAQGFEVLAFPCNQFGSQEQGSDVEIAQFCDLNFHISFPLFSKIEVNGDNTAPLFAYLKKNAKGLLGSERIKWNFTKFLVNRQGKVIKRFATATKPEQMTSAIEAALAE</sequence>
<evidence type="ECO:0000256" key="1">
    <source>
        <dbReference type="ARBA" id="ARBA00006926"/>
    </source>
</evidence>
<evidence type="ECO:0000313" key="7">
    <source>
        <dbReference type="Proteomes" id="UP000292554"/>
    </source>
</evidence>
<feature type="domain" description="Thioredoxin" evidence="5">
    <location>
        <begin position="1"/>
        <end position="160"/>
    </location>
</feature>
<evidence type="ECO:0000256" key="3">
    <source>
        <dbReference type="ARBA" id="ARBA00023002"/>
    </source>
</evidence>
<dbReference type="PROSITE" id="PS00763">
    <property type="entry name" value="GLUTATHIONE_PEROXID_2"/>
    <property type="match status" value="1"/>
</dbReference>
<gene>
    <name evidence="6" type="ORF">EZV61_06685</name>
</gene>
<comment type="similarity">
    <text evidence="1 4">Belongs to the glutathione peroxidase family.</text>
</comment>
<dbReference type="Proteomes" id="UP000292554">
    <property type="component" value="Unassembled WGS sequence"/>
</dbReference>
<dbReference type="PROSITE" id="PS51355">
    <property type="entry name" value="GLUTATHIONE_PEROXID_3"/>
    <property type="match status" value="1"/>
</dbReference>
<dbReference type="GO" id="GO:0004601">
    <property type="term" value="F:peroxidase activity"/>
    <property type="evidence" value="ECO:0007669"/>
    <property type="project" value="UniProtKB-KW"/>
</dbReference>
<keyword evidence="7" id="KW-1185">Reference proteome</keyword>
<comment type="caution">
    <text evidence="6">The sequence shown here is derived from an EMBL/GenBank/DDBJ whole genome shotgun (WGS) entry which is preliminary data.</text>
</comment>
<evidence type="ECO:0000256" key="2">
    <source>
        <dbReference type="ARBA" id="ARBA00022559"/>
    </source>
</evidence>
<evidence type="ECO:0000313" key="6">
    <source>
        <dbReference type="EMBL" id="TCI03877.1"/>
    </source>
</evidence>
<keyword evidence="3 4" id="KW-0560">Oxidoreductase</keyword>
<dbReference type="SUPFAM" id="SSF52833">
    <property type="entry name" value="Thioredoxin-like"/>
    <property type="match status" value="1"/>
</dbReference>
<dbReference type="InterPro" id="IPR029759">
    <property type="entry name" value="GPX_AS"/>
</dbReference>
<dbReference type="PROSITE" id="PS51352">
    <property type="entry name" value="THIOREDOXIN_2"/>
    <property type="match status" value="1"/>
</dbReference>
<accession>A0ABY2ALP8</accession>
<dbReference type="InterPro" id="IPR013766">
    <property type="entry name" value="Thioredoxin_domain"/>
</dbReference>
<dbReference type="InterPro" id="IPR029760">
    <property type="entry name" value="GPX_CS"/>
</dbReference>
<dbReference type="EMBL" id="SJXE01000002">
    <property type="protein sequence ID" value="TCI03877.1"/>
    <property type="molecule type" value="Genomic_DNA"/>
</dbReference>
<reference evidence="6 7" key="1">
    <citation type="submission" date="2019-02" db="EMBL/GenBank/DDBJ databases">
        <title>Corallincola luteus sp. nov., a marine bacterium isolated from surface sediment of Bohai Sea in China.</title>
        <authorList>
            <person name="Ren Q."/>
        </authorList>
    </citation>
    <scope>NUCLEOTIDE SEQUENCE [LARGE SCALE GENOMIC DNA]</scope>
    <source>
        <strain evidence="6 7">DASS28</strain>
    </source>
</reference>
<dbReference type="PIRSF" id="PIRSF000303">
    <property type="entry name" value="Glutathion_perox"/>
    <property type="match status" value="1"/>
</dbReference>
<dbReference type="RefSeq" id="WP_131414743.1">
    <property type="nucleotide sequence ID" value="NZ_SJXE01000002.1"/>
</dbReference>
<dbReference type="InterPro" id="IPR036249">
    <property type="entry name" value="Thioredoxin-like_sf"/>
</dbReference>
<dbReference type="PANTHER" id="PTHR11592:SF78">
    <property type="entry name" value="GLUTATHIONE PEROXIDASE"/>
    <property type="match status" value="1"/>
</dbReference>
<name>A0ABY2ALP8_9GAMM</name>
<dbReference type="PRINTS" id="PR01011">
    <property type="entry name" value="GLUTPROXDASE"/>
</dbReference>
<dbReference type="InterPro" id="IPR000889">
    <property type="entry name" value="Glutathione_peroxidase"/>
</dbReference>